<dbReference type="OrthoDB" id="8958038at2759"/>
<evidence type="ECO:0000313" key="2">
    <source>
        <dbReference type="Proteomes" id="UP000708208"/>
    </source>
</evidence>
<gene>
    <name evidence="1" type="ORF">AFUS01_LOCUS4294</name>
</gene>
<protein>
    <submittedName>
        <fullName evidence="1">Uncharacterized protein</fullName>
    </submittedName>
</protein>
<comment type="caution">
    <text evidence="1">The sequence shown here is derived from an EMBL/GenBank/DDBJ whole genome shotgun (WGS) entry which is preliminary data.</text>
</comment>
<proteinExistence type="predicted"/>
<feature type="non-terminal residue" evidence="1">
    <location>
        <position position="101"/>
    </location>
</feature>
<organism evidence="1 2">
    <name type="scientific">Allacma fusca</name>
    <dbReference type="NCBI Taxonomy" id="39272"/>
    <lineage>
        <taxon>Eukaryota</taxon>
        <taxon>Metazoa</taxon>
        <taxon>Ecdysozoa</taxon>
        <taxon>Arthropoda</taxon>
        <taxon>Hexapoda</taxon>
        <taxon>Collembola</taxon>
        <taxon>Symphypleona</taxon>
        <taxon>Sminthuridae</taxon>
        <taxon>Allacma</taxon>
    </lineage>
</organism>
<sequence>MRLIRSTAWCLRFIKKSRKRPTPTDELLPEELEKAENLWIKTVQQQYFQEEIQCLQMKKEIPKLSKLNPLTPVLDDNGILRVMSRIQRAELEINVKMPIIL</sequence>
<accession>A0A8J2NM10</accession>
<dbReference type="EMBL" id="CAJVCH010026687">
    <property type="protein sequence ID" value="CAG7700911.1"/>
    <property type="molecule type" value="Genomic_DNA"/>
</dbReference>
<keyword evidence="2" id="KW-1185">Reference proteome</keyword>
<name>A0A8J2NM10_9HEXA</name>
<dbReference type="AlphaFoldDB" id="A0A8J2NM10"/>
<evidence type="ECO:0000313" key="1">
    <source>
        <dbReference type="EMBL" id="CAG7700911.1"/>
    </source>
</evidence>
<dbReference type="PANTHER" id="PTHR47331:SF1">
    <property type="entry name" value="GAG-LIKE PROTEIN"/>
    <property type="match status" value="1"/>
</dbReference>
<dbReference type="Proteomes" id="UP000708208">
    <property type="component" value="Unassembled WGS sequence"/>
</dbReference>
<dbReference type="PANTHER" id="PTHR47331">
    <property type="entry name" value="PHD-TYPE DOMAIN-CONTAINING PROTEIN"/>
    <property type="match status" value="1"/>
</dbReference>
<reference evidence="1" key="1">
    <citation type="submission" date="2021-06" db="EMBL/GenBank/DDBJ databases">
        <authorList>
            <person name="Hodson N. C."/>
            <person name="Mongue J. A."/>
            <person name="Jaron S. K."/>
        </authorList>
    </citation>
    <scope>NUCLEOTIDE SEQUENCE</scope>
</reference>